<keyword evidence="9" id="KW-1185">Reference proteome</keyword>
<dbReference type="InterPro" id="IPR028090">
    <property type="entry name" value="JAB_dom_prok"/>
</dbReference>
<dbReference type="SMART" id="SM00232">
    <property type="entry name" value="JAB_MPN"/>
    <property type="match status" value="1"/>
</dbReference>
<dbReference type="GO" id="GO:0006508">
    <property type="term" value="P:proteolysis"/>
    <property type="evidence" value="ECO:0007669"/>
    <property type="project" value="UniProtKB-KW"/>
</dbReference>
<dbReference type="eggNOG" id="COG1310">
    <property type="taxonomic scope" value="Bacteria"/>
</dbReference>
<dbReference type="AlphaFoldDB" id="A0A023X056"/>
<feature type="compositionally biased region" description="Basic residues" evidence="6">
    <location>
        <begin position="157"/>
        <end position="168"/>
    </location>
</feature>
<accession>A0A023X056</accession>
<keyword evidence="3" id="KW-0378">Hydrolase</keyword>
<dbReference type="STRING" id="42256.RradSPS_0584"/>
<evidence type="ECO:0000256" key="2">
    <source>
        <dbReference type="ARBA" id="ARBA00022723"/>
    </source>
</evidence>
<evidence type="ECO:0000313" key="8">
    <source>
        <dbReference type="EMBL" id="AHY45867.1"/>
    </source>
</evidence>
<evidence type="ECO:0000256" key="1">
    <source>
        <dbReference type="ARBA" id="ARBA00022670"/>
    </source>
</evidence>
<dbReference type="Proteomes" id="UP000025229">
    <property type="component" value="Chromosome"/>
</dbReference>
<dbReference type="InterPro" id="IPR000555">
    <property type="entry name" value="JAMM/MPN+_dom"/>
</dbReference>
<dbReference type="CDD" id="cd08070">
    <property type="entry name" value="MPN_like"/>
    <property type="match status" value="1"/>
</dbReference>
<feature type="region of interest" description="Disordered" evidence="6">
    <location>
        <begin position="135"/>
        <end position="176"/>
    </location>
</feature>
<dbReference type="GO" id="GO:0008235">
    <property type="term" value="F:metalloexopeptidase activity"/>
    <property type="evidence" value="ECO:0007669"/>
    <property type="project" value="TreeGrafter"/>
</dbReference>
<dbReference type="SUPFAM" id="SSF102712">
    <property type="entry name" value="JAB1/MPN domain"/>
    <property type="match status" value="1"/>
</dbReference>
<evidence type="ECO:0000256" key="3">
    <source>
        <dbReference type="ARBA" id="ARBA00022801"/>
    </source>
</evidence>
<dbReference type="PANTHER" id="PTHR34858">
    <property type="entry name" value="CYSO-CYSTEINE PEPTIDASE"/>
    <property type="match status" value="1"/>
</dbReference>
<dbReference type="Gene3D" id="3.40.140.10">
    <property type="entry name" value="Cytidine Deaminase, domain 2"/>
    <property type="match status" value="1"/>
</dbReference>
<dbReference type="HOGENOM" id="CLU_116765_1_1_11"/>
<dbReference type="PROSITE" id="PS50249">
    <property type="entry name" value="MPN"/>
    <property type="match status" value="1"/>
</dbReference>
<feature type="domain" description="MPN" evidence="7">
    <location>
        <begin position="5"/>
        <end position="131"/>
    </location>
</feature>
<reference evidence="8 9" key="1">
    <citation type="submission" date="2014-03" db="EMBL/GenBank/DDBJ databases">
        <title>Complete genome sequence of the Radio-Resistant Rubrobacter radiotolerans RSPS-4.</title>
        <authorList>
            <person name="Egas C.C."/>
            <person name="Barroso C.C."/>
            <person name="Froufe H.J.C."/>
            <person name="Pacheco J.J."/>
            <person name="Albuquerque L.L."/>
            <person name="da Costa M.M.S."/>
        </authorList>
    </citation>
    <scope>NUCLEOTIDE SEQUENCE [LARGE SCALE GENOMIC DNA]</scope>
    <source>
        <strain evidence="8 9">RSPS-4</strain>
    </source>
</reference>
<gene>
    <name evidence="8" type="ORF">RradSPS_0584</name>
</gene>
<dbReference type="KEGG" id="rrd:RradSPS_0584"/>
<dbReference type="InterPro" id="IPR037518">
    <property type="entry name" value="MPN"/>
</dbReference>
<dbReference type="PANTHER" id="PTHR34858:SF1">
    <property type="entry name" value="CYSO-CYSTEINE PEPTIDASE"/>
    <property type="match status" value="1"/>
</dbReference>
<dbReference type="EMBL" id="CP007514">
    <property type="protein sequence ID" value="AHY45867.1"/>
    <property type="molecule type" value="Genomic_DNA"/>
</dbReference>
<dbReference type="Pfam" id="PF14464">
    <property type="entry name" value="Prok-JAB"/>
    <property type="match status" value="1"/>
</dbReference>
<dbReference type="InterPro" id="IPR051929">
    <property type="entry name" value="VirAsm_ModProt"/>
</dbReference>
<keyword evidence="4" id="KW-0862">Zinc</keyword>
<keyword evidence="1" id="KW-0645">Protease</keyword>
<evidence type="ECO:0000256" key="6">
    <source>
        <dbReference type="SAM" id="MobiDB-lite"/>
    </source>
</evidence>
<sequence length="176" mass="19341">MSGAVTVPAGLLDAIAAQARRDAPREVCGWLAGADGAVRDFYPVPNAARRPEREFLMEPQAQIDSLRRIREAGLTVLGTYHSHPKSPPVPSERDLGLSLYPELLHLIFSVAYEEFGLWRITESARRRVALAPEAQDALGLREEKSRTRGASGDAKGRQGKLRGRRGGFSRRADPQT</sequence>
<organism evidence="8 9">
    <name type="scientific">Rubrobacter radiotolerans</name>
    <name type="common">Arthrobacter radiotolerans</name>
    <dbReference type="NCBI Taxonomy" id="42256"/>
    <lineage>
        <taxon>Bacteria</taxon>
        <taxon>Bacillati</taxon>
        <taxon>Actinomycetota</taxon>
        <taxon>Rubrobacteria</taxon>
        <taxon>Rubrobacterales</taxon>
        <taxon>Rubrobacteraceae</taxon>
        <taxon>Rubrobacter</taxon>
    </lineage>
</organism>
<name>A0A023X056_RUBRA</name>
<dbReference type="GO" id="GO:0008270">
    <property type="term" value="F:zinc ion binding"/>
    <property type="evidence" value="ECO:0007669"/>
    <property type="project" value="TreeGrafter"/>
</dbReference>
<evidence type="ECO:0000259" key="7">
    <source>
        <dbReference type="PROSITE" id="PS50249"/>
    </source>
</evidence>
<evidence type="ECO:0000256" key="5">
    <source>
        <dbReference type="ARBA" id="ARBA00023049"/>
    </source>
</evidence>
<protein>
    <submittedName>
        <fullName evidence="8">Prokaryotic homologs of the JAB domain</fullName>
    </submittedName>
</protein>
<evidence type="ECO:0000256" key="4">
    <source>
        <dbReference type="ARBA" id="ARBA00022833"/>
    </source>
</evidence>
<evidence type="ECO:0000313" key="9">
    <source>
        <dbReference type="Proteomes" id="UP000025229"/>
    </source>
</evidence>
<keyword evidence="2" id="KW-0479">Metal-binding</keyword>
<keyword evidence="5" id="KW-0482">Metalloprotease</keyword>
<proteinExistence type="predicted"/>